<keyword evidence="2" id="KW-0813">Transport</keyword>
<dbReference type="SUPFAM" id="SSF53850">
    <property type="entry name" value="Periplasmic binding protein-like II"/>
    <property type="match status" value="1"/>
</dbReference>
<dbReference type="PANTHER" id="PTHR30222">
    <property type="entry name" value="SPERMIDINE/PUTRESCINE-BINDING PERIPLASMIC PROTEIN"/>
    <property type="match status" value="1"/>
</dbReference>
<dbReference type="Proteomes" id="UP000325292">
    <property type="component" value="Chromosome"/>
</dbReference>
<dbReference type="InterPro" id="IPR001188">
    <property type="entry name" value="Sperm_putr-bd"/>
</dbReference>
<gene>
    <name evidence="5" type="ORF">BXT84_15840</name>
</gene>
<keyword evidence="3" id="KW-0732">Signal</keyword>
<dbReference type="PIRSF" id="PIRSF019574">
    <property type="entry name" value="Periplasmic_polyamine_BP"/>
    <property type="match status" value="1"/>
</dbReference>
<evidence type="ECO:0000256" key="3">
    <source>
        <dbReference type="ARBA" id="ARBA00022729"/>
    </source>
</evidence>
<keyword evidence="4" id="KW-0574">Periplasm</keyword>
<sequence>MFIDHSISFYIFHIRRNYSVRLPIISAALGTLVLASTLAGCGSSTPSAAGNGAHTISPVLDVGNFAAYLPHEILHQFENKYHVHINYSTYPSNAELLAKMQAGQEFDVAVASDYMVQTMTKLGLLDKLNFKDIPNFKNIAPPFRNLPFDPHSEYSVPYLWGTVPIAVNTHAVHVPVTGYRSLLNPVFKNNLVVVDSPRTMVGIALMMNGHNLNDTNLSALNQAAVTLDKFRPQVKVFNSNDPHVDLLNGEATAGIVWSGEGALAYSQDPWILPVYPKSGVNRWFDNFIIPTSSKAKYTAELFINFLLSPKISAELENAEEYSDPNTAADPYIQKSLLKNPWLNPPQWVITQGEVMKAIPASANEQFNTIWEKFKQS</sequence>
<proteinExistence type="predicted"/>
<organism evidence="5 6">
    <name type="scientific">Sulfobacillus thermotolerans</name>
    <dbReference type="NCBI Taxonomy" id="338644"/>
    <lineage>
        <taxon>Bacteria</taxon>
        <taxon>Bacillati</taxon>
        <taxon>Bacillota</taxon>
        <taxon>Clostridia</taxon>
        <taxon>Eubacteriales</taxon>
        <taxon>Clostridiales Family XVII. Incertae Sedis</taxon>
        <taxon>Sulfobacillus</taxon>
    </lineage>
</organism>
<dbReference type="InterPro" id="IPR006059">
    <property type="entry name" value="SBP"/>
</dbReference>
<evidence type="ECO:0000256" key="4">
    <source>
        <dbReference type="ARBA" id="ARBA00022764"/>
    </source>
</evidence>
<evidence type="ECO:0000313" key="6">
    <source>
        <dbReference type="Proteomes" id="UP000325292"/>
    </source>
</evidence>
<protein>
    <recommendedName>
        <fullName evidence="7">ABC transporter permease</fullName>
    </recommendedName>
</protein>
<accession>A0ABN5H3E0</accession>
<evidence type="ECO:0008006" key="7">
    <source>
        <dbReference type="Google" id="ProtNLM"/>
    </source>
</evidence>
<dbReference type="PANTHER" id="PTHR30222:SF17">
    <property type="entry name" value="SPERMIDINE_PUTRESCINE-BINDING PERIPLASMIC PROTEIN"/>
    <property type="match status" value="1"/>
</dbReference>
<keyword evidence="6" id="KW-1185">Reference proteome</keyword>
<evidence type="ECO:0000256" key="2">
    <source>
        <dbReference type="ARBA" id="ARBA00022448"/>
    </source>
</evidence>
<reference evidence="5 6" key="1">
    <citation type="journal article" date="2019" name="Sci. Rep.">
        <title>Sulfobacillus thermotolerans: new insights into resistance and metabolic capacities of acidophilic chemolithotrophs.</title>
        <authorList>
            <person name="Panyushkina A.E."/>
            <person name="Babenko V.V."/>
            <person name="Nikitina A.S."/>
            <person name="Selezneva O.V."/>
            <person name="Tsaplina I.A."/>
            <person name="Letarova M.A."/>
            <person name="Kostryukova E.S."/>
            <person name="Letarov A.V."/>
        </authorList>
    </citation>
    <scope>NUCLEOTIDE SEQUENCE [LARGE SCALE GENOMIC DNA]</scope>
    <source>
        <strain evidence="5 6">Kr1</strain>
    </source>
</reference>
<name>A0ABN5H3E0_9FIRM</name>
<dbReference type="Gene3D" id="3.40.190.10">
    <property type="entry name" value="Periplasmic binding protein-like II"/>
    <property type="match status" value="2"/>
</dbReference>
<evidence type="ECO:0000256" key="1">
    <source>
        <dbReference type="ARBA" id="ARBA00004418"/>
    </source>
</evidence>
<dbReference type="Pfam" id="PF13416">
    <property type="entry name" value="SBP_bac_8"/>
    <property type="match status" value="1"/>
</dbReference>
<comment type="subcellular location">
    <subcellularLocation>
        <location evidence="1">Periplasm</location>
    </subcellularLocation>
</comment>
<evidence type="ECO:0000313" key="5">
    <source>
        <dbReference type="EMBL" id="AUW95245.1"/>
    </source>
</evidence>
<dbReference type="CDD" id="cd13590">
    <property type="entry name" value="PBP2_PotD_PotF_like"/>
    <property type="match status" value="1"/>
</dbReference>
<dbReference type="PRINTS" id="PR00909">
    <property type="entry name" value="SPERMDNBNDNG"/>
</dbReference>
<dbReference type="EMBL" id="CP019454">
    <property type="protein sequence ID" value="AUW95245.1"/>
    <property type="molecule type" value="Genomic_DNA"/>
</dbReference>